<accession>A0ABP3KLT9</accession>
<reference evidence="12" key="1">
    <citation type="journal article" date="2019" name="Int. J. Syst. Evol. Microbiol.">
        <title>The Global Catalogue of Microorganisms (GCM) 10K type strain sequencing project: providing services to taxonomists for standard genome sequencing and annotation.</title>
        <authorList>
            <consortium name="The Broad Institute Genomics Platform"/>
            <consortium name="The Broad Institute Genome Sequencing Center for Infectious Disease"/>
            <person name="Wu L."/>
            <person name="Ma J."/>
        </authorList>
    </citation>
    <scope>NUCLEOTIDE SEQUENCE [LARGE SCALE GENOMIC DNA]</scope>
    <source>
        <strain evidence="12">JCM 12389</strain>
    </source>
</reference>
<evidence type="ECO:0000256" key="7">
    <source>
        <dbReference type="ARBA" id="ARBA00023136"/>
    </source>
</evidence>
<feature type="transmembrane region" description="Helical" evidence="10">
    <location>
        <begin position="6"/>
        <end position="27"/>
    </location>
</feature>
<protein>
    <recommendedName>
        <fullName evidence="10">ComG operon protein 3</fullName>
    </recommendedName>
</protein>
<evidence type="ECO:0000256" key="9">
    <source>
        <dbReference type="ARBA" id="ARBA00043982"/>
    </source>
</evidence>
<dbReference type="RefSeq" id="WP_343836955.1">
    <property type="nucleotide sequence ID" value="NZ_BAAADO010000001.1"/>
</dbReference>
<comment type="subunit">
    <text evidence="10">Homodimer.</text>
</comment>
<evidence type="ECO:0000256" key="10">
    <source>
        <dbReference type="PIRNR" id="PIRNR029928"/>
    </source>
</evidence>
<comment type="caution">
    <text evidence="11">The sequence shown here is derived from an EMBL/GenBank/DDBJ whole genome shotgun (WGS) entry which is preliminary data.</text>
</comment>
<keyword evidence="12" id="KW-1185">Reference proteome</keyword>
<keyword evidence="4" id="KW-0488">Methylation</keyword>
<dbReference type="NCBIfam" id="NF040999">
    <property type="entry name" value="pilin_ComGC"/>
    <property type="match status" value="1"/>
</dbReference>
<organism evidence="11 12">
    <name type="scientific">Salinibacillus aidingensis</name>
    <dbReference type="NCBI Taxonomy" id="237684"/>
    <lineage>
        <taxon>Bacteria</taxon>
        <taxon>Bacillati</taxon>
        <taxon>Bacillota</taxon>
        <taxon>Bacilli</taxon>
        <taxon>Bacillales</taxon>
        <taxon>Bacillaceae</taxon>
        <taxon>Salinibacillus</taxon>
    </lineage>
</organism>
<evidence type="ECO:0000313" key="11">
    <source>
        <dbReference type="EMBL" id="GAA0482290.1"/>
    </source>
</evidence>
<dbReference type="EMBL" id="BAAADO010000001">
    <property type="protein sequence ID" value="GAA0482290.1"/>
    <property type="molecule type" value="Genomic_DNA"/>
</dbReference>
<dbReference type="Pfam" id="PF07963">
    <property type="entry name" value="N_methyl"/>
    <property type="match status" value="1"/>
</dbReference>
<evidence type="ECO:0000256" key="2">
    <source>
        <dbReference type="ARBA" id="ARBA00004241"/>
    </source>
</evidence>
<dbReference type="SUPFAM" id="SSF54523">
    <property type="entry name" value="Pili subunits"/>
    <property type="match status" value="1"/>
</dbReference>
<dbReference type="PIRSF" id="PIRSF029928">
    <property type="entry name" value="Late_competence_ComGC"/>
    <property type="match status" value="1"/>
</dbReference>
<dbReference type="InterPro" id="IPR045584">
    <property type="entry name" value="Pilin-like"/>
</dbReference>
<dbReference type="Gene3D" id="3.30.700.10">
    <property type="entry name" value="Glycoprotein, Type 4 Pilin"/>
    <property type="match status" value="1"/>
</dbReference>
<evidence type="ECO:0000313" key="12">
    <source>
        <dbReference type="Proteomes" id="UP001500880"/>
    </source>
</evidence>
<dbReference type="InterPro" id="IPR012902">
    <property type="entry name" value="N_methyl_site"/>
</dbReference>
<keyword evidence="3 10" id="KW-1003">Cell membrane</keyword>
<comment type="subcellular location">
    <subcellularLocation>
        <location evidence="1">Cell membrane</location>
        <topology evidence="1">Single-pass membrane protein</topology>
    </subcellularLocation>
    <subcellularLocation>
        <location evidence="2">Cell surface</location>
    </subcellularLocation>
</comment>
<dbReference type="Proteomes" id="UP001500880">
    <property type="component" value="Unassembled WGS sequence"/>
</dbReference>
<dbReference type="NCBIfam" id="TIGR02532">
    <property type="entry name" value="IV_pilin_GFxxxE"/>
    <property type="match status" value="1"/>
</dbReference>
<evidence type="ECO:0000256" key="6">
    <source>
        <dbReference type="ARBA" id="ARBA00022989"/>
    </source>
</evidence>
<keyword evidence="6 10" id="KW-1133">Transmembrane helix</keyword>
<comment type="function">
    <text evidence="10">Required for transformation and DNA binding.</text>
</comment>
<evidence type="ECO:0000256" key="5">
    <source>
        <dbReference type="ARBA" id="ARBA00022692"/>
    </source>
</evidence>
<keyword evidence="8 10" id="KW-0178">Competence</keyword>
<evidence type="ECO:0000256" key="3">
    <source>
        <dbReference type="ARBA" id="ARBA00022475"/>
    </source>
</evidence>
<evidence type="ECO:0000256" key="4">
    <source>
        <dbReference type="ARBA" id="ARBA00022481"/>
    </source>
</evidence>
<dbReference type="PRINTS" id="PR00813">
    <property type="entry name" value="BCTERIALGSPG"/>
</dbReference>
<evidence type="ECO:0000256" key="1">
    <source>
        <dbReference type="ARBA" id="ARBA00004162"/>
    </source>
</evidence>
<dbReference type="InterPro" id="IPR000983">
    <property type="entry name" value="Bac_GSPG_pilin"/>
</dbReference>
<keyword evidence="5 10" id="KW-0812">Transmembrane</keyword>
<dbReference type="InterPro" id="IPR016940">
    <property type="entry name" value="ComGC"/>
</dbReference>
<evidence type="ECO:0000256" key="8">
    <source>
        <dbReference type="ARBA" id="ARBA00023287"/>
    </source>
</evidence>
<proteinExistence type="inferred from homology"/>
<keyword evidence="10" id="KW-0813">Transport</keyword>
<sequence length="98" mass="10886">MKNENGFTLIEMLIVLMVISVLLILTIPNIGKHNTLIDNKGCEAYVELVQSQVQVYKLENDSYPTELSLLEGDYIKEDDSACPNGVEIDAEGNVTKVQ</sequence>
<gene>
    <name evidence="11" type="primary">comGC</name>
    <name evidence="11" type="ORF">GCM10008986_03950</name>
</gene>
<name>A0ABP3KLT9_9BACI</name>
<keyword evidence="7 10" id="KW-0472">Membrane</keyword>
<comment type="similarity">
    <text evidence="9 10">Belongs to the ComGC family.</text>
</comment>